<keyword evidence="2" id="KW-1185">Reference proteome</keyword>
<dbReference type="EMBL" id="JACIEU010000017">
    <property type="protein sequence ID" value="MBB4150165.1"/>
    <property type="molecule type" value="Genomic_DNA"/>
</dbReference>
<dbReference type="AlphaFoldDB" id="A0A7W6PYN5"/>
<evidence type="ECO:0000313" key="1">
    <source>
        <dbReference type="EMBL" id="MBB4150165.1"/>
    </source>
</evidence>
<proteinExistence type="predicted"/>
<evidence type="ECO:0000313" key="2">
    <source>
        <dbReference type="Proteomes" id="UP000590524"/>
    </source>
</evidence>
<reference evidence="1 2" key="1">
    <citation type="submission" date="2020-08" db="EMBL/GenBank/DDBJ databases">
        <title>Genomic Encyclopedia of Type Strains, Phase IV (KMG-IV): sequencing the most valuable type-strain genomes for metagenomic binning, comparative biology and taxonomic classification.</title>
        <authorList>
            <person name="Goeker M."/>
        </authorList>
    </citation>
    <scope>NUCLEOTIDE SEQUENCE [LARGE SCALE GENOMIC DNA]</scope>
    <source>
        <strain evidence="1 2">DSM 19371</strain>
    </source>
</reference>
<accession>A0A7W6PYN5</accession>
<dbReference type="RefSeq" id="WP_015460443.1">
    <property type="nucleotide sequence ID" value="NZ_JACIEU010000017.1"/>
</dbReference>
<comment type="caution">
    <text evidence="1">The sequence shown here is derived from an EMBL/GenBank/DDBJ whole genome shotgun (WGS) entry which is preliminary data.</text>
</comment>
<sequence length="316" mass="36016">MTKNQPDKKPKRDPAQLFGGKRFDVEHALNMYATSFVLMPAFGIYEEKIVAAFKPHLAKCHIYVIGTMPAIETVDQRLEDGRLVIVILVAGKRHELAWPMPDGVELVETERGWFIKNGDGYWAPSDEEMARRLNDEQDAIGFEVLYIGQAYGKDGSRNALDRLLKHETLQRISVKGVPPDRRLTLLMLEIEPGNRMITFMNPWAENKEEGSARISAGLDKLFGTSDAERVTLYEASLIRYFQPPFNKEFKESFPSTNLKVLADCYDKDFSALISEICIDELPFKMTSDAVQPSQYHTAKFDLHEDEARQVFFGKKT</sequence>
<protein>
    <submittedName>
        <fullName evidence="1">Uncharacterized protein</fullName>
    </submittedName>
</protein>
<gene>
    <name evidence="1" type="ORF">GGQ90_003966</name>
</gene>
<name>A0A7W6PYN5_9SPHN</name>
<dbReference type="Proteomes" id="UP000590524">
    <property type="component" value="Unassembled WGS sequence"/>
</dbReference>
<organism evidence="1 2">
    <name type="scientific">Sphingobium scionense</name>
    <dbReference type="NCBI Taxonomy" id="1404341"/>
    <lineage>
        <taxon>Bacteria</taxon>
        <taxon>Pseudomonadati</taxon>
        <taxon>Pseudomonadota</taxon>
        <taxon>Alphaproteobacteria</taxon>
        <taxon>Sphingomonadales</taxon>
        <taxon>Sphingomonadaceae</taxon>
        <taxon>Sphingobium</taxon>
    </lineage>
</organism>